<dbReference type="EMBL" id="JBHUML010000002">
    <property type="protein sequence ID" value="MFD2705671.1"/>
    <property type="molecule type" value="Genomic_DNA"/>
</dbReference>
<evidence type="ECO:0000313" key="2">
    <source>
        <dbReference type="EMBL" id="MFD2705671.1"/>
    </source>
</evidence>
<gene>
    <name evidence="2" type="ORF">ACFSUB_09330</name>
</gene>
<feature type="region of interest" description="Disordered" evidence="1">
    <location>
        <begin position="1"/>
        <end position="47"/>
    </location>
</feature>
<comment type="caution">
    <text evidence="2">The sequence shown here is derived from an EMBL/GenBank/DDBJ whole genome shotgun (WGS) entry which is preliminary data.</text>
</comment>
<feature type="compositionally biased region" description="Basic and acidic residues" evidence="1">
    <location>
        <begin position="69"/>
        <end position="80"/>
    </location>
</feature>
<reference evidence="3" key="1">
    <citation type="journal article" date="2019" name="Int. J. Syst. Evol. Microbiol.">
        <title>The Global Catalogue of Microorganisms (GCM) 10K type strain sequencing project: providing services to taxonomists for standard genome sequencing and annotation.</title>
        <authorList>
            <consortium name="The Broad Institute Genomics Platform"/>
            <consortium name="The Broad Institute Genome Sequencing Center for Infectious Disease"/>
            <person name="Wu L."/>
            <person name="Ma J."/>
        </authorList>
    </citation>
    <scope>NUCLEOTIDE SEQUENCE [LARGE SCALE GENOMIC DNA]</scope>
    <source>
        <strain evidence="3">KCTC 33792</strain>
    </source>
</reference>
<proteinExistence type="predicted"/>
<organism evidence="2 3">
    <name type="scientific">Salibacterium lacus</name>
    <dbReference type="NCBI Taxonomy" id="1898109"/>
    <lineage>
        <taxon>Bacteria</taxon>
        <taxon>Bacillati</taxon>
        <taxon>Bacillota</taxon>
        <taxon>Bacilli</taxon>
        <taxon>Bacillales</taxon>
        <taxon>Bacillaceae</taxon>
    </lineage>
</organism>
<dbReference type="Proteomes" id="UP001597520">
    <property type="component" value="Unassembled WGS sequence"/>
</dbReference>
<sequence length="88" mass="10218">MNKSGESIEKRRESIEKSKESIKKIGNGRRIDRETRESINKPREPIEKMQRAIDKLGELSWKHQNPGRNHPDVQKNREMRAASPVSAI</sequence>
<dbReference type="RefSeq" id="WP_380712922.1">
    <property type="nucleotide sequence ID" value="NZ_JBHUML010000002.1"/>
</dbReference>
<accession>A0ABW5T105</accession>
<protein>
    <submittedName>
        <fullName evidence="2">Uncharacterized protein</fullName>
    </submittedName>
</protein>
<name>A0ABW5T105_9BACI</name>
<feature type="region of interest" description="Disordered" evidence="1">
    <location>
        <begin position="59"/>
        <end position="88"/>
    </location>
</feature>
<evidence type="ECO:0000256" key="1">
    <source>
        <dbReference type="SAM" id="MobiDB-lite"/>
    </source>
</evidence>
<keyword evidence="3" id="KW-1185">Reference proteome</keyword>
<evidence type="ECO:0000313" key="3">
    <source>
        <dbReference type="Proteomes" id="UP001597520"/>
    </source>
</evidence>